<proteinExistence type="inferred from homology"/>
<dbReference type="PANTHER" id="PTHR12994:SF17">
    <property type="entry name" value="LD30995P"/>
    <property type="match status" value="1"/>
</dbReference>
<reference evidence="8 9" key="1">
    <citation type="submission" date="2016-12" db="EMBL/GenBank/DDBJ databases">
        <title>The whole genome sequencing and assembly of Lactobacillus alimentarius DSM 20249T strain.</title>
        <authorList>
            <person name="Lee Y.-J."/>
            <person name="Yi H."/>
            <person name="Bahn Y.-S."/>
            <person name="Kim J.F."/>
            <person name="Lee D.-W."/>
        </authorList>
    </citation>
    <scope>NUCLEOTIDE SEQUENCE [LARGE SCALE GENOMIC DNA]</scope>
    <source>
        <strain evidence="8 9">DSM 20249</strain>
    </source>
</reference>
<dbReference type="Gene3D" id="3.60.60.10">
    <property type="entry name" value="Penicillin V Acylase, Chain A"/>
    <property type="match status" value="1"/>
</dbReference>
<evidence type="ECO:0000256" key="4">
    <source>
        <dbReference type="ARBA" id="ARBA00022801"/>
    </source>
</evidence>
<dbReference type="InterPro" id="IPR005322">
    <property type="entry name" value="Peptidase_C69"/>
</dbReference>
<dbReference type="EC" id="3.4.-.-" evidence="6"/>
<feature type="compositionally biased region" description="Polar residues" evidence="7">
    <location>
        <begin position="72"/>
        <end position="85"/>
    </location>
</feature>
<dbReference type="STRING" id="1423720.FC67_GL000139"/>
<evidence type="ECO:0000256" key="3">
    <source>
        <dbReference type="ARBA" id="ARBA00022670"/>
    </source>
</evidence>
<dbReference type="Proteomes" id="UP000234653">
    <property type="component" value="Chromosome"/>
</dbReference>
<feature type="region of interest" description="Disordered" evidence="7">
    <location>
        <begin position="70"/>
        <end position="91"/>
    </location>
</feature>
<dbReference type="NCBIfam" id="NF033678">
    <property type="entry name" value="C69_fam_dipept"/>
    <property type="match status" value="1"/>
</dbReference>
<dbReference type="KEGG" id="lali:LA20249_09695"/>
<comment type="catalytic activity">
    <reaction evidence="1">
        <text>an L-aminoacyl-L-amino acid + H2O = 2 an L-alpha-amino acid</text>
        <dbReference type="Rhea" id="RHEA:48940"/>
        <dbReference type="ChEBI" id="CHEBI:15377"/>
        <dbReference type="ChEBI" id="CHEBI:59869"/>
        <dbReference type="ChEBI" id="CHEBI:77460"/>
        <dbReference type="EC" id="3.4.13.19"/>
    </reaction>
</comment>
<keyword evidence="9" id="KW-1185">Reference proteome</keyword>
<sequence length="475" mass="53995">MTDRIELSACTSIMVGKKASMDGATYISRNEDRLNAIYPKRVIVQPAVSNRHETYVSAYNKMTMPYPESGYRYTSTPSVDQTTGPNEEDGFNEKNVGMSATESVYANEKVLACDPYVKNGLAEDSLATLVLPYIDSAREGVKYLGKLVAEYGSTEGNGLQFNDKDEVWYMEVVTGHQWVAVRIPDDSYAVAANQVAIQDIDFEDSDNYMWADGIQNFVEKNNLNPDFDRWDFRHIFGTDTEKDHHYNTPRVWFAQSFLNPSIEQDPESAEIPFIRKPERKITVEDIQYILKSHYNETKYDPLGSGNEHDKKTYRAISLSRTANSHILQMRDSDKNGAAGVEWTGFGIPSFCPQVPFFTNAKEIDESYSYTPEKLDLKSAYWLYTTLAMVVESHYAEFVEQNLDYQKSLSQWAREKIAEVDKKAESMTGSALTDYLTEQNKQIAKHYNDAARTHLADLVTQGAELSKLTFKMDPNL</sequence>
<comment type="similarity">
    <text evidence="2 6">Belongs to the peptidase C69 family.</text>
</comment>
<evidence type="ECO:0000313" key="9">
    <source>
        <dbReference type="Proteomes" id="UP000234653"/>
    </source>
</evidence>
<organism evidence="8 9">
    <name type="scientific">Companilactobacillus alimentarius DSM 20249</name>
    <dbReference type="NCBI Taxonomy" id="1423720"/>
    <lineage>
        <taxon>Bacteria</taxon>
        <taxon>Bacillati</taxon>
        <taxon>Bacillota</taxon>
        <taxon>Bacilli</taxon>
        <taxon>Lactobacillales</taxon>
        <taxon>Lactobacillaceae</taxon>
        <taxon>Companilactobacillus</taxon>
    </lineage>
</organism>
<evidence type="ECO:0000256" key="7">
    <source>
        <dbReference type="SAM" id="MobiDB-lite"/>
    </source>
</evidence>
<keyword evidence="5 6" id="KW-0224">Dipeptidase</keyword>
<dbReference type="EMBL" id="CP018867">
    <property type="protein sequence ID" value="AUI72434.1"/>
    <property type="molecule type" value="Genomic_DNA"/>
</dbReference>
<keyword evidence="4 6" id="KW-0378">Hydrolase</keyword>
<name>A0A2K9HIQ7_9LACO</name>
<evidence type="ECO:0000256" key="5">
    <source>
        <dbReference type="ARBA" id="ARBA00022997"/>
    </source>
</evidence>
<evidence type="ECO:0000313" key="8">
    <source>
        <dbReference type="EMBL" id="AUI72434.1"/>
    </source>
</evidence>
<dbReference type="GO" id="GO:0006508">
    <property type="term" value="P:proteolysis"/>
    <property type="evidence" value="ECO:0007669"/>
    <property type="project" value="UniProtKB-KW"/>
</dbReference>
<evidence type="ECO:0000256" key="6">
    <source>
        <dbReference type="RuleBase" id="RU364089"/>
    </source>
</evidence>
<gene>
    <name evidence="8" type="ORF">LA20249_09695</name>
</gene>
<dbReference type="GO" id="GO:0070004">
    <property type="term" value="F:cysteine-type exopeptidase activity"/>
    <property type="evidence" value="ECO:0007669"/>
    <property type="project" value="InterPro"/>
</dbReference>
<dbReference type="PANTHER" id="PTHR12994">
    <property type="entry name" value="SECERNIN"/>
    <property type="match status" value="1"/>
</dbReference>
<dbReference type="GO" id="GO:0016805">
    <property type="term" value="F:dipeptidase activity"/>
    <property type="evidence" value="ECO:0007669"/>
    <property type="project" value="UniProtKB-KW"/>
</dbReference>
<evidence type="ECO:0000256" key="1">
    <source>
        <dbReference type="ARBA" id="ARBA00001670"/>
    </source>
</evidence>
<dbReference type="AlphaFoldDB" id="A0A2K9HIQ7"/>
<dbReference type="Pfam" id="PF03577">
    <property type="entry name" value="Peptidase_C69"/>
    <property type="match status" value="1"/>
</dbReference>
<dbReference type="RefSeq" id="WP_057737763.1">
    <property type="nucleotide sequence ID" value="NZ_AZDQ01000006.1"/>
</dbReference>
<dbReference type="InterPro" id="IPR047804">
    <property type="entry name" value="C69_dipept_A-like"/>
</dbReference>
<protein>
    <recommendedName>
        <fullName evidence="6">Dipeptidase</fullName>
        <ecNumber evidence="6">3.4.-.-</ecNumber>
    </recommendedName>
</protein>
<accession>A0A2K9HIQ7</accession>
<evidence type="ECO:0000256" key="2">
    <source>
        <dbReference type="ARBA" id="ARBA00007225"/>
    </source>
</evidence>
<keyword evidence="3 6" id="KW-0645">Protease</keyword>
<dbReference type="OrthoDB" id="9764088at2"/>